<dbReference type="OrthoDB" id="9784832at2"/>
<comment type="caution">
    <text evidence="3">The sequence shown here is derived from an EMBL/GenBank/DDBJ whole genome shotgun (WGS) entry which is preliminary data.</text>
</comment>
<dbReference type="PANTHER" id="PTHR43584:SF8">
    <property type="entry name" value="N-ACETYLMURAMATE ALPHA-1-PHOSPHATE URIDYLYLTRANSFERASE"/>
    <property type="match status" value="1"/>
</dbReference>
<dbReference type="Proteomes" id="UP000282832">
    <property type="component" value="Unassembled WGS sequence"/>
</dbReference>
<keyword evidence="4" id="KW-1185">Reference proteome</keyword>
<evidence type="ECO:0000313" key="4">
    <source>
        <dbReference type="Proteomes" id="UP000282832"/>
    </source>
</evidence>
<dbReference type="GO" id="GO:0016779">
    <property type="term" value="F:nucleotidyltransferase activity"/>
    <property type="evidence" value="ECO:0007669"/>
    <property type="project" value="UniProtKB-ARBA"/>
</dbReference>
<dbReference type="SUPFAM" id="SSF51161">
    <property type="entry name" value="Trimeric LpxA-like enzymes"/>
    <property type="match status" value="1"/>
</dbReference>
<dbReference type="RefSeq" id="WP_127805155.1">
    <property type="nucleotide sequence ID" value="NZ_SACY01000005.1"/>
</dbReference>
<dbReference type="AlphaFoldDB" id="A0A437PMJ5"/>
<keyword evidence="2" id="KW-0012">Acyltransferase</keyword>
<protein>
    <recommendedName>
        <fullName evidence="5">Glucose-1-phosphate thymidylyltransferase</fullName>
    </recommendedName>
</protein>
<dbReference type="EMBL" id="SACY01000005">
    <property type="protein sequence ID" value="RVU23516.1"/>
    <property type="molecule type" value="Genomic_DNA"/>
</dbReference>
<dbReference type="Gene3D" id="2.160.10.10">
    <property type="entry name" value="Hexapeptide repeat proteins"/>
    <property type="match status" value="1"/>
</dbReference>
<sequence>MANSLYLFNDPQLIEQLRPICDHRPLSEIILGTSTISQKWAKEFDIIQEPRDENCLQILGSLLPQESYLPTLKNLRTGEGLYKNNQLVAFRGNRQQITTKIQISEAHLIEFPEDILTYQKEYLPKEIRPEAFDLSKLRELGNQIIEPSHCFIHPTATIKGSILDASKGPIYVGEGVEIQIGSLIQGPAALLKNSITNLGAKIRPFTTIGENCKVGGEISYSILHAHSNKAHDGYLGNSVIGSFCNFGALSNSSNVRNDLKNISLYDYSTKSFRQTSVKSIGLITGDYITTGIGTQFNTATSIGSHCNITSHQFPEKYIPAFTWGQAPQFSKFKLKKAIEIATTWSIAKGENLSEKARKRIHEIWKEV</sequence>
<accession>A0A437PMJ5</accession>
<organism evidence="3 4">
    <name type="scientific">Sandaracinomonas limnophila</name>
    <dbReference type="NCBI Taxonomy" id="1862386"/>
    <lineage>
        <taxon>Bacteria</taxon>
        <taxon>Pseudomonadati</taxon>
        <taxon>Bacteroidota</taxon>
        <taxon>Cytophagia</taxon>
        <taxon>Cytophagales</taxon>
        <taxon>Flectobacillaceae</taxon>
        <taxon>Sandaracinomonas</taxon>
    </lineage>
</organism>
<gene>
    <name evidence="3" type="ORF">EOJ36_10585</name>
</gene>
<reference evidence="3 4" key="1">
    <citation type="submission" date="2019-01" db="EMBL/GenBank/DDBJ databases">
        <authorList>
            <person name="Chen W.-M."/>
        </authorList>
    </citation>
    <scope>NUCLEOTIDE SEQUENCE [LARGE SCALE GENOMIC DNA]</scope>
    <source>
        <strain evidence="3 4">FSY-15</strain>
    </source>
</reference>
<dbReference type="PANTHER" id="PTHR43584">
    <property type="entry name" value="NUCLEOTIDYL TRANSFERASE"/>
    <property type="match status" value="1"/>
</dbReference>
<evidence type="ECO:0008006" key="5">
    <source>
        <dbReference type="Google" id="ProtNLM"/>
    </source>
</evidence>
<dbReference type="InterPro" id="IPR011004">
    <property type="entry name" value="Trimer_LpxA-like_sf"/>
</dbReference>
<dbReference type="NCBIfam" id="TIGR03991">
    <property type="entry name" value="alt_bact_glmU"/>
    <property type="match status" value="1"/>
</dbReference>
<evidence type="ECO:0000256" key="2">
    <source>
        <dbReference type="ARBA" id="ARBA00023315"/>
    </source>
</evidence>
<evidence type="ECO:0000313" key="3">
    <source>
        <dbReference type="EMBL" id="RVU23516.1"/>
    </source>
</evidence>
<name>A0A437PMJ5_9BACT</name>
<proteinExistence type="predicted"/>
<dbReference type="InterPro" id="IPR023917">
    <property type="entry name" value="Bifunctiontional_GlmU_bac-type"/>
</dbReference>
<dbReference type="Pfam" id="PF13562">
    <property type="entry name" value="NTP_transf_4"/>
    <property type="match status" value="1"/>
</dbReference>
<evidence type="ECO:0000256" key="1">
    <source>
        <dbReference type="ARBA" id="ARBA00022679"/>
    </source>
</evidence>
<keyword evidence="1" id="KW-0808">Transferase</keyword>
<dbReference type="GO" id="GO:0016746">
    <property type="term" value="F:acyltransferase activity"/>
    <property type="evidence" value="ECO:0007669"/>
    <property type="project" value="UniProtKB-KW"/>
</dbReference>
<dbReference type="InterPro" id="IPR050065">
    <property type="entry name" value="GlmU-like"/>
</dbReference>